<feature type="compositionally biased region" description="Low complexity" evidence="1">
    <location>
        <begin position="638"/>
        <end position="648"/>
    </location>
</feature>
<accession>A0A8S2HWX5</accession>
<evidence type="ECO:0000256" key="1">
    <source>
        <dbReference type="SAM" id="MobiDB-lite"/>
    </source>
</evidence>
<dbReference type="AlphaFoldDB" id="A0A8S2HWX5"/>
<sequence length="681" mass="76171">MFNPNPILESGRVAGLYSQVSPLSRRLARLDKIEKTRRTHDMSSPKSYDNSSGTTSHIKKQRELTSITNSLLLAKTLAMASTTTPPLPPPPPSTSSIKENVPTIEPTSTVETSPQLQQQQKAALRTLQLAAALNDPTFINYYQTLVNKNTTNHNNHLVNLPNNNTSILNSNLNHPPSTLNTKNHNNLDSSSSLVNLSLPSSIPTQKESKRKLSDSSTMTYLCRFRLRNRLIEIPTSEYNLTHDYLKQLIIREFELQQIPKHMLIIQMWNEKYREYIDIESFKRFPDEGRLQVLIEKDLNASANESGEPSTSTTSNNLSTTTTNGDGSNTKSPIITAITTAINRCATPTITTTTALHTTPLAILNENNSSYPLTLNTVTNRHSNNGDDDKQNDSFNSSNSNLLSSQNNIKIERMYEDVMSTASPTMNAENTLNHKNDIVYDLLPKPLTGIEIPRFPPHIAAFLNGSGDQNQLNALVQALYQEIVKYELYPNADELRSIVSRLVERYPNSVLVIGSIELLVRKLYYKFCNERKKYPVELKRRQPNKRKRLMRDDELMLNVMSSSSIPNLNGSNDSGMNDQRLDSMMSCFLWTNDTKEMSLVNNSSNNNSSTLNESSSDINEHQQTSPMVSPSNHQQNEGSPASSSASSSPKNNVDLIRSNTNFGVQHPLNLSISATNHLMCSD</sequence>
<comment type="caution">
    <text evidence="3">The sequence shown here is derived from an EMBL/GenBank/DDBJ whole genome shotgun (WGS) entry which is preliminary data.</text>
</comment>
<evidence type="ECO:0000313" key="2">
    <source>
        <dbReference type="EMBL" id="CAF0893608.1"/>
    </source>
</evidence>
<feature type="compositionally biased region" description="Low complexity" evidence="1">
    <location>
        <begin position="392"/>
        <end position="402"/>
    </location>
</feature>
<name>A0A8S2HWX5_9BILA</name>
<feature type="compositionally biased region" description="Low complexity" evidence="1">
    <location>
        <begin position="600"/>
        <end position="616"/>
    </location>
</feature>
<feature type="compositionally biased region" description="Polar residues" evidence="1">
    <location>
        <begin position="44"/>
        <end position="56"/>
    </location>
</feature>
<dbReference type="Proteomes" id="UP000682733">
    <property type="component" value="Unassembled WGS sequence"/>
</dbReference>
<proteinExistence type="predicted"/>
<evidence type="ECO:0000313" key="3">
    <source>
        <dbReference type="EMBL" id="CAF3675443.1"/>
    </source>
</evidence>
<feature type="compositionally biased region" description="Basic and acidic residues" evidence="1">
    <location>
        <begin position="33"/>
        <end position="43"/>
    </location>
</feature>
<feature type="compositionally biased region" description="Polar residues" evidence="1">
    <location>
        <begin position="373"/>
        <end position="382"/>
    </location>
</feature>
<dbReference type="EMBL" id="CAJOBA010003241">
    <property type="protein sequence ID" value="CAF3675443.1"/>
    <property type="molecule type" value="Genomic_DNA"/>
</dbReference>
<reference evidence="3" key="1">
    <citation type="submission" date="2021-02" db="EMBL/GenBank/DDBJ databases">
        <authorList>
            <person name="Nowell W R."/>
        </authorList>
    </citation>
    <scope>NUCLEOTIDE SEQUENCE</scope>
</reference>
<evidence type="ECO:0000313" key="4">
    <source>
        <dbReference type="Proteomes" id="UP000682733"/>
    </source>
</evidence>
<dbReference type="EMBL" id="CAJNOK010003240">
    <property type="protein sequence ID" value="CAF0893608.1"/>
    <property type="molecule type" value="Genomic_DNA"/>
</dbReference>
<feature type="compositionally biased region" description="Polar residues" evidence="1">
    <location>
        <begin position="620"/>
        <end position="637"/>
    </location>
</feature>
<feature type="region of interest" description="Disordered" evidence="1">
    <location>
        <begin position="33"/>
        <end position="63"/>
    </location>
</feature>
<gene>
    <name evidence="2" type="ORF">OVA965_LOCUS9255</name>
    <name evidence="3" type="ORF">TMI583_LOCUS9251</name>
</gene>
<organism evidence="3 4">
    <name type="scientific">Didymodactylos carnosus</name>
    <dbReference type="NCBI Taxonomy" id="1234261"/>
    <lineage>
        <taxon>Eukaryota</taxon>
        <taxon>Metazoa</taxon>
        <taxon>Spiralia</taxon>
        <taxon>Gnathifera</taxon>
        <taxon>Rotifera</taxon>
        <taxon>Eurotatoria</taxon>
        <taxon>Bdelloidea</taxon>
        <taxon>Philodinida</taxon>
        <taxon>Philodinidae</taxon>
        <taxon>Didymodactylos</taxon>
    </lineage>
</organism>
<feature type="region of interest" description="Disordered" evidence="1">
    <location>
        <begin position="373"/>
        <end position="402"/>
    </location>
</feature>
<feature type="region of interest" description="Disordered" evidence="1">
    <location>
        <begin position="300"/>
        <end position="330"/>
    </location>
</feature>
<feature type="region of interest" description="Disordered" evidence="1">
    <location>
        <begin position="598"/>
        <end position="653"/>
    </location>
</feature>
<dbReference type="Proteomes" id="UP000677228">
    <property type="component" value="Unassembled WGS sequence"/>
</dbReference>
<feature type="compositionally biased region" description="Low complexity" evidence="1">
    <location>
        <begin position="309"/>
        <end position="330"/>
    </location>
</feature>
<protein>
    <submittedName>
        <fullName evidence="3">Uncharacterized protein</fullName>
    </submittedName>
</protein>